<dbReference type="Proteomes" id="UP001501844">
    <property type="component" value="Unassembled WGS sequence"/>
</dbReference>
<organism evidence="2 3">
    <name type="scientific">Nibribacter koreensis</name>
    <dbReference type="NCBI Taxonomy" id="1084519"/>
    <lineage>
        <taxon>Bacteria</taxon>
        <taxon>Pseudomonadati</taxon>
        <taxon>Bacteroidota</taxon>
        <taxon>Cytophagia</taxon>
        <taxon>Cytophagales</taxon>
        <taxon>Hymenobacteraceae</taxon>
        <taxon>Nibribacter</taxon>
    </lineage>
</organism>
<dbReference type="PROSITE" id="PS51257">
    <property type="entry name" value="PROKAR_LIPOPROTEIN"/>
    <property type="match status" value="1"/>
</dbReference>
<gene>
    <name evidence="2" type="ORF">GCM10023183_26420</name>
</gene>
<evidence type="ECO:0000313" key="3">
    <source>
        <dbReference type="Proteomes" id="UP001501844"/>
    </source>
</evidence>
<accession>A0ABP8FR88</accession>
<sequence>MKIKSLGAIKQLLVWCLLVGTLASCGKDDDPTPLAELDYAPVTKGSTWSYIGARTYTQTSLGSTKNMNGKTYHEFENKEGSNTTLHYLHKEAGVYTTNGQDPRMGNVEMTFLKEKEAVGATWEQDLAVNGSTSKYKFTLVGKNLTKTVEGKEYKEVIHIRLDVSILFMGQTIPASSANYFYAKGVGLILSDFGSMGKISLKSYTIK</sequence>
<evidence type="ECO:0000313" key="2">
    <source>
        <dbReference type="EMBL" id="GAA4309293.1"/>
    </source>
</evidence>
<keyword evidence="1" id="KW-0732">Signal</keyword>
<protein>
    <submittedName>
        <fullName evidence="2">Uncharacterized protein</fullName>
    </submittedName>
</protein>
<name>A0ABP8FR88_9BACT</name>
<keyword evidence="3" id="KW-1185">Reference proteome</keyword>
<reference evidence="3" key="1">
    <citation type="journal article" date="2019" name="Int. J. Syst. Evol. Microbiol.">
        <title>The Global Catalogue of Microorganisms (GCM) 10K type strain sequencing project: providing services to taxonomists for standard genome sequencing and annotation.</title>
        <authorList>
            <consortium name="The Broad Institute Genomics Platform"/>
            <consortium name="The Broad Institute Genome Sequencing Center for Infectious Disease"/>
            <person name="Wu L."/>
            <person name="Ma J."/>
        </authorList>
    </citation>
    <scope>NUCLEOTIDE SEQUENCE [LARGE SCALE GENOMIC DNA]</scope>
    <source>
        <strain evidence="3">JCM 17917</strain>
    </source>
</reference>
<feature type="chain" id="PRO_5047163564" evidence="1">
    <location>
        <begin position="27"/>
        <end position="206"/>
    </location>
</feature>
<dbReference type="RefSeq" id="WP_345166948.1">
    <property type="nucleotide sequence ID" value="NZ_BAABGX010000002.1"/>
</dbReference>
<proteinExistence type="predicted"/>
<dbReference type="EMBL" id="BAABGX010000002">
    <property type="protein sequence ID" value="GAA4309293.1"/>
    <property type="molecule type" value="Genomic_DNA"/>
</dbReference>
<comment type="caution">
    <text evidence="2">The sequence shown here is derived from an EMBL/GenBank/DDBJ whole genome shotgun (WGS) entry which is preliminary data.</text>
</comment>
<feature type="signal peptide" evidence="1">
    <location>
        <begin position="1"/>
        <end position="26"/>
    </location>
</feature>
<evidence type="ECO:0000256" key="1">
    <source>
        <dbReference type="SAM" id="SignalP"/>
    </source>
</evidence>